<name>A0A061EC15_THECC</name>
<dbReference type="GO" id="GO:0008610">
    <property type="term" value="P:lipid biosynthetic process"/>
    <property type="evidence" value="ECO:0007669"/>
    <property type="project" value="InterPro"/>
</dbReference>
<protein>
    <submittedName>
        <fullName evidence="8">Sphingoid base hydroxylase 2</fullName>
    </submittedName>
</protein>
<proteinExistence type="inferred from homology"/>
<keyword evidence="4 6" id="KW-1133">Transmembrane helix</keyword>
<dbReference type="eggNOG" id="KOG0874">
    <property type="taxonomic scope" value="Eukaryota"/>
</dbReference>
<evidence type="ECO:0000256" key="3">
    <source>
        <dbReference type="ARBA" id="ARBA00022692"/>
    </source>
</evidence>
<dbReference type="Proteomes" id="UP000026915">
    <property type="component" value="Chromosome 2"/>
</dbReference>
<organism evidence="8 9">
    <name type="scientific">Theobroma cacao</name>
    <name type="common">Cacao</name>
    <name type="synonym">Cocoa</name>
    <dbReference type="NCBI Taxonomy" id="3641"/>
    <lineage>
        <taxon>Eukaryota</taxon>
        <taxon>Viridiplantae</taxon>
        <taxon>Streptophyta</taxon>
        <taxon>Embryophyta</taxon>
        <taxon>Tracheophyta</taxon>
        <taxon>Spermatophyta</taxon>
        <taxon>Magnoliopsida</taxon>
        <taxon>eudicotyledons</taxon>
        <taxon>Gunneridae</taxon>
        <taxon>Pentapetalae</taxon>
        <taxon>rosids</taxon>
        <taxon>malvids</taxon>
        <taxon>Malvales</taxon>
        <taxon>Malvaceae</taxon>
        <taxon>Byttnerioideae</taxon>
        <taxon>Theobroma</taxon>
    </lineage>
</organism>
<evidence type="ECO:0000313" key="9">
    <source>
        <dbReference type="Proteomes" id="UP000026915"/>
    </source>
</evidence>
<evidence type="ECO:0000256" key="5">
    <source>
        <dbReference type="ARBA" id="ARBA00023136"/>
    </source>
</evidence>
<evidence type="ECO:0000256" key="2">
    <source>
        <dbReference type="ARBA" id="ARBA00009324"/>
    </source>
</evidence>
<dbReference type="HOGENOM" id="CLU_043293_1_0_1"/>
<evidence type="ECO:0000259" key="7">
    <source>
        <dbReference type="Pfam" id="PF04116"/>
    </source>
</evidence>
<dbReference type="Gramene" id="EOY01947">
    <property type="protein sequence ID" value="EOY01947"/>
    <property type="gene ID" value="TCM_011725"/>
</dbReference>
<keyword evidence="9" id="KW-1185">Reference proteome</keyword>
<dbReference type="PANTHER" id="PTHR11863">
    <property type="entry name" value="STEROL DESATURASE"/>
    <property type="match status" value="1"/>
</dbReference>
<dbReference type="OMA" id="VGLATHK"/>
<dbReference type="GO" id="GO:0005506">
    <property type="term" value="F:iron ion binding"/>
    <property type="evidence" value="ECO:0007669"/>
    <property type="project" value="InterPro"/>
</dbReference>
<dbReference type="AlphaFoldDB" id="A0A061EC15"/>
<evidence type="ECO:0000313" key="8">
    <source>
        <dbReference type="EMBL" id="EOY01947.1"/>
    </source>
</evidence>
<accession>A0A061EC15</accession>
<dbReference type="STRING" id="3641.A0A061EC15"/>
<feature type="domain" description="Fatty acid hydroxylase" evidence="7">
    <location>
        <begin position="115"/>
        <end position="251"/>
    </location>
</feature>
<dbReference type="Pfam" id="PF04116">
    <property type="entry name" value="FA_hydroxylase"/>
    <property type="match status" value="1"/>
</dbReference>
<dbReference type="InParanoid" id="A0A061EC15"/>
<keyword evidence="3 6" id="KW-0812">Transmembrane</keyword>
<dbReference type="EMBL" id="CM001880">
    <property type="protein sequence ID" value="EOY01947.1"/>
    <property type="molecule type" value="Genomic_DNA"/>
</dbReference>
<comment type="similarity">
    <text evidence="2">Belongs to the sterol desaturase family.</text>
</comment>
<dbReference type="GO" id="GO:0016491">
    <property type="term" value="F:oxidoreductase activity"/>
    <property type="evidence" value="ECO:0000318"/>
    <property type="project" value="GO_Central"/>
</dbReference>
<dbReference type="InterPro" id="IPR006694">
    <property type="entry name" value="Fatty_acid_hydroxylase"/>
</dbReference>
<dbReference type="InterPro" id="IPR050307">
    <property type="entry name" value="Sterol_Desaturase_Related"/>
</dbReference>
<feature type="transmembrane region" description="Helical" evidence="6">
    <location>
        <begin position="20"/>
        <end position="39"/>
    </location>
</feature>
<comment type="subcellular location">
    <subcellularLocation>
        <location evidence="1">Membrane</location>
    </subcellularLocation>
</comment>
<evidence type="ECO:0000256" key="6">
    <source>
        <dbReference type="SAM" id="Phobius"/>
    </source>
</evidence>
<evidence type="ECO:0000256" key="4">
    <source>
        <dbReference type="ARBA" id="ARBA00022989"/>
    </source>
</evidence>
<sequence>MWFLFGFPKVVYCDNMASLGISYDMVLGSLMPVVVYWVYGGMYMALGSCDNYRLHPKEDEDEKNFASKETVIKGVLWQQFRQFIATNLLYMMTGGSHGGASSAQPPSLTVIARQFVVAMLVFDTYQYFLHRYLHHNKFLYRHLHSKHHRLVVPYPFGAIYSHPIEGFLFDILGGSLAIFLSGMSPATSAFFSSFAAMKSVDDHCGLMLPGNPFHIFFENNTAYHDLHHQLYGGKYNFSQPFFAMWDRILGTHMPYSLEKREEGGFELQPAKECKND</sequence>
<reference evidence="8 9" key="1">
    <citation type="journal article" date="2013" name="Genome Biol.">
        <title>The genome sequence of the most widely cultivated cacao type and its use to identify candidate genes regulating pod color.</title>
        <authorList>
            <person name="Motamayor J.C."/>
            <person name="Mockaitis K."/>
            <person name="Schmutz J."/>
            <person name="Haiminen N."/>
            <person name="Iii D.L."/>
            <person name="Cornejo O."/>
            <person name="Findley S.D."/>
            <person name="Zheng P."/>
            <person name="Utro F."/>
            <person name="Royaert S."/>
            <person name="Saski C."/>
            <person name="Jenkins J."/>
            <person name="Podicheti R."/>
            <person name="Zhao M."/>
            <person name="Scheffler B.E."/>
            <person name="Stack J.C."/>
            <person name="Feltus F.A."/>
            <person name="Mustiga G.M."/>
            <person name="Amores F."/>
            <person name="Phillips W."/>
            <person name="Marelli J.P."/>
            <person name="May G.D."/>
            <person name="Shapiro H."/>
            <person name="Ma J."/>
            <person name="Bustamante C.D."/>
            <person name="Schnell R.J."/>
            <person name="Main D."/>
            <person name="Gilbert D."/>
            <person name="Parida L."/>
            <person name="Kuhn D.N."/>
        </authorList>
    </citation>
    <scope>NUCLEOTIDE SEQUENCE [LARGE SCALE GENOMIC DNA]</scope>
    <source>
        <strain evidence="9">cv. Matina 1-6</strain>
    </source>
</reference>
<dbReference type="GO" id="GO:0005789">
    <property type="term" value="C:endoplasmic reticulum membrane"/>
    <property type="evidence" value="ECO:0000318"/>
    <property type="project" value="GO_Central"/>
</dbReference>
<gene>
    <name evidence="8" type="ORF">TCM_011725</name>
</gene>
<evidence type="ECO:0000256" key="1">
    <source>
        <dbReference type="ARBA" id="ARBA00004370"/>
    </source>
</evidence>
<keyword evidence="5 6" id="KW-0472">Membrane</keyword>